<organism evidence="17 18">
    <name type="scientific">Mytilus edulis</name>
    <name type="common">Blue mussel</name>
    <dbReference type="NCBI Taxonomy" id="6550"/>
    <lineage>
        <taxon>Eukaryota</taxon>
        <taxon>Metazoa</taxon>
        <taxon>Spiralia</taxon>
        <taxon>Lophotrochozoa</taxon>
        <taxon>Mollusca</taxon>
        <taxon>Bivalvia</taxon>
        <taxon>Autobranchia</taxon>
        <taxon>Pteriomorphia</taxon>
        <taxon>Mytilida</taxon>
        <taxon>Mytiloidea</taxon>
        <taxon>Mytilidae</taxon>
        <taxon>Mytilinae</taxon>
        <taxon>Mytilus</taxon>
    </lineage>
</organism>
<evidence type="ECO:0000256" key="10">
    <source>
        <dbReference type="ARBA" id="ARBA00047899"/>
    </source>
</evidence>
<keyword evidence="18" id="KW-1185">Reference proteome</keyword>
<dbReference type="InterPro" id="IPR006689">
    <property type="entry name" value="Small_GTPase_ARF/SAR"/>
</dbReference>
<evidence type="ECO:0000256" key="12">
    <source>
        <dbReference type="PIRSR" id="PIRSR606689-1"/>
    </source>
</evidence>
<dbReference type="SUPFAM" id="SSF48403">
    <property type="entry name" value="Ankyrin repeat"/>
    <property type="match status" value="1"/>
</dbReference>
<evidence type="ECO:0000256" key="15">
    <source>
        <dbReference type="SAM" id="Coils"/>
    </source>
</evidence>
<evidence type="ECO:0000256" key="2">
    <source>
        <dbReference type="ARBA" id="ARBA00012513"/>
    </source>
</evidence>
<dbReference type="InterPro" id="IPR002110">
    <property type="entry name" value="Ankyrin_rpt"/>
</dbReference>
<dbReference type="EC" id="2.7.11.1" evidence="2"/>
<gene>
    <name evidence="17" type="ORF">MEDL_11477</name>
</gene>
<evidence type="ECO:0000256" key="14">
    <source>
        <dbReference type="PROSITE-ProRule" id="PRU00023"/>
    </source>
</evidence>
<evidence type="ECO:0000256" key="5">
    <source>
        <dbReference type="ARBA" id="ARBA00022741"/>
    </source>
</evidence>
<dbReference type="Gene3D" id="3.40.50.300">
    <property type="entry name" value="P-loop containing nucleotide triphosphate hydrolases"/>
    <property type="match status" value="2"/>
</dbReference>
<keyword evidence="9 12" id="KW-0342">GTP-binding</keyword>
<keyword evidence="3" id="KW-0808">Transferase</keyword>
<evidence type="ECO:0000256" key="13">
    <source>
        <dbReference type="PIRSR" id="PIRSR606689-2"/>
    </source>
</evidence>
<keyword evidence="5 12" id="KW-0547">Nucleotide-binding</keyword>
<dbReference type="PANTHER" id="PTHR24198:SF165">
    <property type="entry name" value="ANKYRIN REPEAT-CONTAINING PROTEIN-RELATED"/>
    <property type="match status" value="1"/>
</dbReference>
<keyword evidence="6" id="KW-0418">Kinase</keyword>
<dbReference type="InterPro" id="IPR027417">
    <property type="entry name" value="P-loop_NTPase"/>
</dbReference>
<keyword evidence="13" id="KW-0460">Magnesium</keyword>
<keyword evidence="7" id="KW-0067">ATP-binding</keyword>
<evidence type="ECO:0000313" key="18">
    <source>
        <dbReference type="Proteomes" id="UP000683360"/>
    </source>
</evidence>
<dbReference type="GO" id="GO:0046872">
    <property type="term" value="F:metal ion binding"/>
    <property type="evidence" value="ECO:0007669"/>
    <property type="project" value="UniProtKB-KW"/>
</dbReference>
<evidence type="ECO:0000256" key="8">
    <source>
        <dbReference type="ARBA" id="ARBA00023043"/>
    </source>
</evidence>
<dbReference type="SMART" id="SM00248">
    <property type="entry name" value="ANK"/>
    <property type="match status" value="4"/>
</dbReference>
<dbReference type="GO" id="GO:0016301">
    <property type="term" value="F:kinase activity"/>
    <property type="evidence" value="ECO:0007669"/>
    <property type="project" value="UniProtKB-KW"/>
</dbReference>
<evidence type="ECO:0000256" key="4">
    <source>
        <dbReference type="ARBA" id="ARBA00022737"/>
    </source>
</evidence>
<feature type="repeat" description="ANK" evidence="14">
    <location>
        <begin position="103"/>
        <end position="127"/>
    </location>
</feature>
<protein>
    <recommendedName>
        <fullName evidence="2">non-specific serine/threonine protein kinase</fullName>
        <ecNumber evidence="2">2.7.11.1</ecNumber>
    </recommendedName>
</protein>
<evidence type="ECO:0000313" key="17">
    <source>
        <dbReference type="EMBL" id="CAG2196609.1"/>
    </source>
</evidence>
<dbReference type="EMBL" id="CAJPWZ010000562">
    <property type="protein sequence ID" value="CAG2196609.1"/>
    <property type="molecule type" value="Genomic_DNA"/>
</dbReference>
<dbReference type="PROSITE" id="PS50297">
    <property type="entry name" value="ANK_REP_REGION"/>
    <property type="match status" value="3"/>
</dbReference>
<dbReference type="Pfam" id="PF16095">
    <property type="entry name" value="COR-A"/>
    <property type="match status" value="1"/>
</dbReference>
<evidence type="ECO:0000256" key="1">
    <source>
        <dbReference type="ARBA" id="ARBA00001946"/>
    </source>
</evidence>
<name>A0A8S3QP63_MYTED</name>
<dbReference type="InterPro" id="IPR036388">
    <property type="entry name" value="WH-like_DNA-bd_sf"/>
</dbReference>
<feature type="coiled-coil region" evidence="15">
    <location>
        <begin position="362"/>
        <end position="389"/>
    </location>
</feature>
<dbReference type="Gene3D" id="1.10.10.10">
    <property type="entry name" value="Winged helix-like DNA-binding domain superfamily/Winged helix DNA-binding domain"/>
    <property type="match status" value="1"/>
</dbReference>
<accession>A0A8S3QP63</accession>
<dbReference type="Gene3D" id="1.25.40.20">
    <property type="entry name" value="Ankyrin repeat-containing domain"/>
    <property type="match status" value="2"/>
</dbReference>
<feature type="binding site" evidence="13">
    <location>
        <position position="243"/>
    </location>
    <ligand>
        <name>Mg(2+)</name>
        <dbReference type="ChEBI" id="CHEBI:18420"/>
    </ligand>
</feature>
<dbReference type="GO" id="GO:0005525">
    <property type="term" value="F:GTP binding"/>
    <property type="evidence" value="ECO:0007669"/>
    <property type="project" value="UniProtKB-KW"/>
</dbReference>
<keyword evidence="13" id="KW-0479">Metal-binding</keyword>
<keyword evidence="15" id="KW-0175">Coiled coil</keyword>
<keyword evidence="8 14" id="KW-0040">ANK repeat</keyword>
<dbReference type="InterPro" id="IPR036770">
    <property type="entry name" value="Ankyrin_rpt-contain_sf"/>
</dbReference>
<dbReference type="PANTHER" id="PTHR24198">
    <property type="entry name" value="ANKYRIN REPEAT AND PROTEIN KINASE DOMAIN-CONTAINING PROTEIN"/>
    <property type="match status" value="1"/>
</dbReference>
<evidence type="ECO:0000259" key="16">
    <source>
        <dbReference type="PROSITE" id="PS51424"/>
    </source>
</evidence>
<dbReference type="Pfam" id="PF08477">
    <property type="entry name" value="Roc"/>
    <property type="match status" value="1"/>
</dbReference>
<comment type="catalytic activity">
    <reaction evidence="11">
        <text>L-seryl-[protein] + ATP = O-phospho-L-seryl-[protein] + ADP + H(+)</text>
        <dbReference type="Rhea" id="RHEA:17989"/>
        <dbReference type="Rhea" id="RHEA-COMP:9863"/>
        <dbReference type="Rhea" id="RHEA-COMP:11604"/>
        <dbReference type="ChEBI" id="CHEBI:15378"/>
        <dbReference type="ChEBI" id="CHEBI:29999"/>
        <dbReference type="ChEBI" id="CHEBI:30616"/>
        <dbReference type="ChEBI" id="CHEBI:83421"/>
        <dbReference type="ChEBI" id="CHEBI:456216"/>
        <dbReference type="EC" id="2.7.11.1"/>
    </reaction>
</comment>
<feature type="binding site" evidence="13">
    <location>
        <position position="260"/>
    </location>
    <ligand>
        <name>Mg(2+)</name>
        <dbReference type="ChEBI" id="CHEBI:18420"/>
    </ligand>
</feature>
<dbReference type="InterPro" id="IPR032171">
    <property type="entry name" value="COR-A"/>
</dbReference>
<dbReference type="GO" id="GO:0003924">
    <property type="term" value="F:GTPase activity"/>
    <property type="evidence" value="ECO:0007669"/>
    <property type="project" value="InterPro"/>
</dbReference>
<feature type="repeat" description="ANK" evidence="14">
    <location>
        <begin position="70"/>
        <end position="102"/>
    </location>
</feature>
<dbReference type="OrthoDB" id="6095717at2759"/>
<dbReference type="InterPro" id="IPR020859">
    <property type="entry name" value="ROC"/>
</dbReference>
<dbReference type="Pfam" id="PF00025">
    <property type="entry name" value="Arf"/>
    <property type="match status" value="1"/>
</dbReference>
<dbReference type="GO" id="GO:0005524">
    <property type="term" value="F:ATP binding"/>
    <property type="evidence" value="ECO:0007669"/>
    <property type="project" value="UniProtKB-KW"/>
</dbReference>
<comment type="catalytic activity">
    <reaction evidence="10">
        <text>L-threonyl-[protein] + ATP = O-phospho-L-threonyl-[protein] + ADP + H(+)</text>
        <dbReference type="Rhea" id="RHEA:46608"/>
        <dbReference type="Rhea" id="RHEA-COMP:11060"/>
        <dbReference type="Rhea" id="RHEA-COMP:11605"/>
        <dbReference type="ChEBI" id="CHEBI:15378"/>
        <dbReference type="ChEBI" id="CHEBI:30013"/>
        <dbReference type="ChEBI" id="CHEBI:30616"/>
        <dbReference type="ChEBI" id="CHEBI:61977"/>
        <dbReference type="ChEBI" id="CHEBI:456216"/>
        <dbReference type="EC" id="2.7.11.1"/>
    </reaction>
</comment>
<keyword evidence="4" id="KW-0677">Repeat</keyword>
<dbReference type="SUPFAM" id="SSF52540">
    <property type="entry name" value="P-loop containing nucleoside triphosphate hydrolases"/>
    <property type="match status" value="1"/>
</dbReference>
<evidence type="ECO:0000256" key="6">
    <source>
        <dbReference type="ARBA" id="ARBA00022777"/>
    </source>
</evidence>
<feature type="repeat" description="ANK" evidence="14">
    <location>
        <begin position="36"/>
        <end position="68"/>
    </location>
</feature>
<dbReference type="AlphaFoldDB" id="A0A8S3QP63"/>
<evidence type="ECO:0000256" key="11">
    <source>
        <dbReference type="ARBA" id="ARBA00048679"/>
    </source>
</evidence>
<proteinExistence type="predicted"/>
<sequence>MLYLQKLTTAARKGDIEALKLSLQNGADIDYQDGIGGWTALMLAAWWGHLEVCKLLIDTGCKIDITNGIGGWTALMFAADRGHLEICRLLIDRGCKIDITDSDGYTALHWAAEEGYLQITRCLVEQGGASPLVTTHKGNTPYDVAAARRQTERSDGILTENDREFPDDLQNGWSCQDSDTVMSEKSSGVSAKLRIEDEMVPTEIKLMADKRSIDLYLKLLESGSEKKRDIRLVVVGKKGAGKTSLIRRLFGEDITDVTSTNGIEIHKIKCKAMSDDGIWNKLDGTNRETEIYTRLLKPFKGTIEASAEGAHKAVKENTPSTSFDESETVTQQPKIMLPSVTTESQVEPPVTTESHVEPPVTLQQRNQALEQAKMEIEAMLKSNVDLHDKEEYATLLLWDFAGDEEFYHTHQTFLSQDAIYLVVTKLNEADDKKAKEMFQLWMNSIHCYCSTTEVLGSIEEKNKCLYPPVVLVGTHKDKVEASEEVKIEDACRDCLDKYAEDVSAVARRHISDKYEYFISNTEDNPSVFQLIRQNLLNLATTMRTWNKDYPIKFIQLEKCLREKKKELPIISFNEIKQISTEIPKPLNHEELMLYLKFHHELRALVYFEDLSDYIILDTQWLSDAFKCIITAEKFQSGARRHLLTDEWNDLNIRGILHSVVLENILETNKKIFKFEEKQNLFQHKDHILKVMEKFDIIIRPTVSDRDAADTNPCYYIPCMVKDVPDCPIHEQFNVTEKNCTKSTWLCFKFKFLPGHLMNHLIASLSRKYEIAEVPVRGQKRPIALFRGAVVFKFQKTSKLLVMTYPNVIQIQVWDFGKHCNIERCLFKDIDDFVTREINTIICKRFKMTTVKFDKMLGCSLAEPDCVTGFYEQDADYFCEMCTETHINEWSDHAPIQLTKISEKTQHVPGSHLWVENTSPMQSTSTKVRVSVKRGKRDYSNISEEPPSKRNLREFTAEQINFTKMGIIVLNILADASYDLLKQDIPNLRPRSDCDITYLYQEHYKLKKHVPSKGWGGTGKKIQVTNIAVGDDIERIRLTRNELQHSRAAELGDTRFNELCNILTDLLQRFDQLNKPTRLYTDHLHEILAKTISAEDVQSIENEILEMDIEVEIFPTQ</sequence>
<evidence type="ECO:0000256" key="9">
    <source>
        <dbReference type="ARBA" id="ARBA00023134"/>
    </source>
</evidence>
<dbReference type="PROSITE" id="PS51424">
    <property type="entry name" value="ROC"/>
    <property type="match status" value="1"/>
</dbReference>
<feature type="domain" description="Roc" evidence="16">
    <location>
        <begin position="223"/>
        <end position="542"/>
    </location>
</feature>
<feature type="binding site" evidence="12">
    <location>
        <begin position="236"/>
        <end position="243"/>
    </location>
    <ligand>
        <name>GTP</name>
        <dbReference type="ChEBI" id="CHEBI:37565"/>
    </ligand>
</feature>
<dbReference type="PROSITE" id="PS50088">
    <property type="entry name" value="ANK_REPEAT"/>
    <property type="match status" value="4"/>
</dbReference>
<comment type="cofactor">
    <cofactor evidence="1">
        <name>Mg(2+)</name>
        <dbReference type="ChEBI" id="CHEBI:18420"/>
    </cofactor>
</comment>
<feature type="repeat" description="ANK" evidence="14">
    <location>
        <begin position="7"/>
        <end position="34"/>
    </location>
</feature>
<comment type="caution">
    <text evidence="17">The sequence shown here is derived from an EMBL/GenBank/DDBJ whole genome shotgun (WGS) entry which is preliminary data.</text>
</comment>
<dbReference type="Pfam" id="PF12796">
    <property type="entry name" value="Ank_2"/>
    <property type="match status" value="1"/>
</dbReference>
<dbReference type="Proteomes" id="UP000683360">
    <property type="component" value="Unassembled WGS sequence"/>
</dbReference>
<evidence type="ECO:0000256" key="3">
    <source>
        <dbReference type="ARBA" id="ARBA00022679"/>
    </source>
</evidence>
<evidence type="ECO:0000256" key="7">
    <source>
        <dbReference type="ARBA" id="ARBA00022840"/>
    </source>
</evidence>
<dbReference type="Pfam" id="PF00023">
    <property type="entry name" value="Ank"/>
    <property type="match status" value="1"/>
</dbReference>
<reference evidence="17" key="1">
    <citation type="submission" date="2021-03" db="EMBL/GenBank/DDBJ databases">
        <authorList>
            <person name="Bekaert M."/>
        </authorList>
    </citation>
    <scope>NUCLEOTIDE SEQUENCE</scope>
</reference>